<evidence type="ECO:0000259" key="4">
    <source>
        <dbReference type="Pfam" id="PF13458"/>
    </source>
</evidence>
<dbReference type="InterPro" id="IPR011990">
    <property type="entry name" value="TPR-like_helical_dom_sf"/>
</dbReference>
<evidence type="ECO:0000313" key="5">
    <source>
        <dbReference type="EMBL" id="PWN07108.1"/>
    </source>
</evidence>
<evidence type="ECO:0000256" key="3">
    <source>
        <dbReference type="SAM" id="MobiDB-lite"/>
    </source>
</evidence>
<sequence length="606" mass="67693">MKKVLHLIPLLALSLIFSPEVRSQSFSEGVELYRAERFTEALSVFSELPDQNDQTRLFLGKTHLALGNYHTALNQLAGAFDSNNTDLFAEALYTSAIARFRLKQYDLSLELLYRIIQTNSRSGVRFDAQRLYRQIINYLSETERFETLQRSENSTIRYDLVNQARNLVNPFTYNALVTELLEMESDSSAIAELSDRLLPDSAAPINRPSFRYPNAPQGMVYHVGVVLPVFDEQDPDFTIPRNLYQGMVLAAEEFNSRNPDKKVQLLFSNSHENPDSTAQAITELALSRNADAVIGPLFSEPAMRMAALSEQLQVPMLAPLANSDSLNMDYNYAFQLNPTFEVHGRNMARFAVRELGLDTLAVFTEKGSLGAAAGNSFRREAERLGAFISYHIEEDFASLGYDISDFTQVFTPDSVLIDSLNYIPSEGIYAPFTGQAAATLADLLLNDLEAMRSEVVIMGSEGWARATPSAFQRRFFEIYYSEPFSPFSMQADTAAVQFFEEDYETRFGEEPDRFSGIGYDAATYLLQSLETAGNPQYLNRALRESPPYNGLSLTIDFSGNRVNQSVFIRGLTPEAADRLRPEPVPEAETESIDASDDTADAAGESG</sequence>
<dbReference type="Gene3D" id="1.25.40.10">
    <property type="entry name" value="Tetratricopeptide repeat domain"/>
    <property type="match status" value="1"/>
</dbReference>
<dbReference type="InterPro" id="IPR051010">
    <property type="entry name" value="BCAA_transport"/>
</dbReference>
<reference evidence="5 6" key="1">
    <citation type="submission" date="2018-05" db="EMBL/GenBank/DDBJ databases">
        <title>Rhodohalobacter halophilus gen. nov., sp. nov., a moderately halophilic member of the family Balneolaceae.</title>
        <authorList>
            <person name="Liu Z.-W."/>
        </authorList>
    </citation>
    <scope>NUCLEOTIDE SEQUENCE [LARGE SCALE GENOMIC DNA]</scope>
    <source>
        <strain evidence="5 6">8A47</strain>
    </source>
</reference>
<dbReference type="AlphaFoldDB" id="A0A316TTC2"/>
<dbReference type="PANTHER" id="PTHR30483">
    <property type="entry name" value="LEUCINE-SPECIFIC-BINDING PROTEIN"/>
    <property type="match status" value="1"/>
</dbReference>
<dbReference type="PANTHER" id="PTHR30483:SF6">
    <property type="entry name" value="PERIPLASMIC BINDING PROTEIN OF ABC TRANSPORTER FOR NATURAL AMINO ACIDS"/>
    <property type="match status" value="1"/>
</dbReference>
<name>A0A316TTC2_9BACT</name>
<protein>
    <recommendedName>
        <fullName evidence="4">Leucine-binding protein domain-containing protein</fullName>
    </recommendedName>
</protein>
<feature type="domain" description="Leucine-binding protein" evidence="4">
    <location>
        <begin position="245"/>
        <end position="566"/>
    </location>
</feature>
<dbReference type="InterPro" id="IPR028082">
    <property type="entry name" value="Peripla_BP_I"/>
</dbReference>
<feature type="region of interest" description="Disordered" evidence="3">
    <location>
        <begin position="573"/>
        <end position="606"/>
    </location>
</feature>
<keyword evidence="6" id="KW-1185">Reference proteome</keyword>
<accession>A0A316TTC2</accession>
<proteinExistence type="inferred from homology"/>
<evidence type="ECO:0000256" key="1">
    <source>
        <dbReference type="ARBA" id="ARBA00010062"/>
    </source>
</evidence>
<dbReference type="RefSeq" id="WP_109646457.1">
    <property type="nucleotide sequence ID" value="NZ_QGGB01000005.1"/>
</dbReference>
<comment type="similarity">
    <text evidence="1">Belongs to the leucine-binding protein family.</text>
</comment>
<comment type="caution">
    <text evidence="5">The sequence shown here is derived from an EMBL/GenBank/DDBJ whole genome shotgun (WGS) entry which is preliminary data.</text>
</comment>
<dbReference type="OrthoDB" id="1490175at2"/>
<dbReference type="Pfam" id="PF13458">
    <property type="entry name" value="Peripla_BP_6"/>
    <property type="match status" value="1"/>
</dbReference>
<organism evidence="5 6">
    <name type="scientific">Rhodohalobacter mucosus</name>
    <dbReference type="NCBI Taxonomy" id="2079485"/>
    <lineage>
        <taxon>Bacteria</taxon>
        <taxon>Pseudomonadati</taxon>
        <taxon>Balneolota</taxon>
        <taxon>Balneolia</taxon>
        <taxon>Balneolales</taxon>
        <taxon>Balneolaceae</taxon>
        <taxon>Rhodohalobacter</taxon>
    </lineage>
</organism>
<dbReference type="InterPro" id="IPR028081">
    <property type="entry name" value="Leu-bd"/>
</dbReference>
<evidence type="ECO:0000256" key="2">
    <source>
        <dbReference type="ARBA" id="ARBA00022729"/>
    </source>
</evidence>
<keyword evidence="2" id="KW-0732">Signal</keyword>
<evidence type="ECO:0000313" key="6">
    <source>
        <dbReference type="Proteomes" id="UP000245533"/>
    </source>
</evidence>
<dbReference type="Proteomes" id="UP000245533">
    <property type="component" value="Unassembled WGS sequence"/>
</dbReference>
<dbReference type="EMBL" id="QGGB01000005">
    <property type="protein sequence ID" value="PWN07108.1"/>
    <property type="molecule type" value="Genomic_DNA"/>
</dbReference>
<gene>
    <name evidence="5" type="ORF">DDZ15_07540</name>
</gene>
<dbReference type="SUPFAM" id="SSF48452">
    <property type="entry name" value="TPR-like"/>
    <property type="match status" value="1"/>
</dbReference>
<dbReference type="Gene3D" id="3.40.50.2300">
    <property type="match status" value="2"/>
</dbReference>
<dbReference type="SUPFAM" id="SSF53822">
    <property type="entry name" value="Periplasmic binding protein-like I"/>
    <property type="match status" value="1"/>
</dbReference>
<feature type="compositionally biased region" description="Acidic residues" evidence="3">
    <location>
        <begin position="585"/>
        <end position="599"/>
    </location>
</feature>